<proteinExistence type="predicted"/>
<reference evidence="2 3" key="1">
    <citation type="submission" date="2024-02" db="EMBL/GenBank/DDBJ databases">
        <title>High-quality chromosome-scale genome assembly of Pensacola bahiagrass (Paspalum notatum Flugge var. saurae).</title>
        <authorList>
            <person name="Vega J.M."/>
            <person name="Podio M."/>
            <person name="Orjuela J."/>
            <person name="Siena L.A."/>
            <person name="Pessino S.C."/>
            <person name="Combes M.C."/>
            <person name="Mariac C."/>
            <person name="Albertini E."/>
            <person name="Pupilli F."/>
            <person name="Ortiz J.P.A."/>
            <person name="Leblanc O."/>
        </authorList>
    </citation>
    <scope>NUCLEOTIDE SEQUENCE [LARGE SCALE GENOMIC DNA]</scope>
    <source>
        <strain evidence="2">R1</strain>
        <tissue evidence="2">Leaf</tissue>
    </source>
</reference>
<feature type="non-terminal residue" evidence="2">
    <location>
        <position position="1"/>
    </location>
</feature>
<sequence>FEIRAHHFYPTSRTSSSRHPRATVAPRRRARLRRPAPSCAHLFLPAHRLPDAPLPCTQPSGRAIVLLLYAVGGRASRSSRRRIRPLRFLCLCLRHELELKPRKNRRQISTLKWGIDWSWSSVCADVIRARTRGALRFASLAPLPPRAPPPGAAFNQHSTGVGVVCRDDYSCPDGYTGDNDDSTTSSPCVQRQRRLPGYILPAVAVRAGHEA</sequence>
<name>A0AAQ3UJP6_PASNO</name>
<accession>A0AAQ3UJP6</accession>
<protein>
    <submittedName>
        <fullName evidence="2">Uncharacterized protein</fullName>
    </submittedName>
</protein>
<dbReference type="Proteomes" id="UP001341281">
    <property type="component" value="Chromosome 08"/>
</dbReference>
<keyword evidence="3" id="KW-1185">Reference proteome</keyword>
<organism evidence="2 3">
    <name type="scientific">Paspalum notatum var. saurae</name>
    <dbReference type="NCBI Taxonomy" id="547442"/>
    <lineage>
        <taxon>Eukaryota</taxon>
        <taxon>Viridiplantae</taxon>
        <taxon>Streptophyta</taxon>
        <taxon>Embryophyta</taxon>
        <taxon>Tracheophyta</taxon>
        <taxon>Spermatophyta</taxon>
        <taxon>Magnoliopsida</taxon>
        <taxon>Liliopsida</taxon>
        <taxon>Poales</taxon>
        <taxon>Poaceae</taxon>
        <taxon>PACMAD clade</taxon>
        <taxon>Panicoideae</taxon>
        <taxon>Andropogonodae</taxon>
        <taxon>Paspaleae</taxon>
        <taxon>Paspalinae</taxon>
        <taxon>Paspalum</taxon>
    </lineage>
</organism>
<feature type="region of interest" description="Disordered" evidence="1">
    <location>
        <begin position="1"/>
        <end position="30"/>
    </location>
</feature>
<feature type="compositionally biased region" description="Basic residues" evidence="1">
    <location>
        <begin position="16"/>
        <end position="30"/>
    </location>
</feature>
<feature type="non-terminal residue" evidence="2">
    <location>
        <position position="211"/>
    </location>
</feature>
<gene>
    <name evidence="2" type="ORF">U9M48_037615</name>
</gene>
<dbReference type="AlphaFoldDB" id="A0AAQ3UJP6"/>
<evidence type="ECO:0000313" key="3">
    <source>
        <dbReference type="Proteomes" id="UP001341281"/>
    </source>
</evidence>
<evidence type="ECO:0000313" key="2">
    <source>
        <dbReference type="EMBL" id="WVZ91447.1"/>
    </source>
</evidence>
<evidence type="ECO:0000256" key="1">
    <source>
        <dbReference type="SAM" id="MobiDB-lite"/>
    </source>
</evidence>
<dbReference type="EMBL" id="CP144752">
    <property type="protein sequence ID" value="WVZ91447.1"/>
    <property type="molecule type" value="Genomic_DNA"/>
</dbReference>